<gene>
    <name evidence="2" type="ORF">NEA10_03470</name>
</gene>
<dbReference type="Pfam" id="PF13649">
    <property type="entry name" value="Methyltransf_25"/>
    <property type="match status" value="1"/>
</dbReference>
<dbReference type="PANTHER" id="PTHR42912:SF93">
    <property type="entry name" value="N6-ADENOSINE-METHYLTRANSFERASE TMT1A"/>
    <property type="match status" value="1"/>
</dbReference>
<feature type="domain" description="Methyltransferase" evidence="1">
    <location>
        <begin position="49"/>
        <end position="139"/>
    </location>
</feature>
<keyword evidence="2" id="KW-0489">Methyltransferase</keyword>
<dbReference type="Gene3D" id="3.40.50.150">
    <property type="entry name" value="Vaccinia Virus protein VP39"/>
    <property type="match status" value="1"/>
</dbReference>
<dbReference type="CDD" id="cd02440">
    <property type="entry name" value="AdoMet_MTases"/>
    <property type="match status" value="1"/>
</dbReference>
<dbReference type="InterPro" id="IPR050508">
    <property type="entry name" value="Methyltransf_Superfamily"/>
</dbReference>
<dbReference type="SUPFAM" id="SSF53335">
    <property type="entry name" value="S-adenosyl-L-methionine-dependent methyltransferases"/>
    <property type="match status" value="1"/>
</dbReference>
<dbReference type="InterPro" id="IPR029063">
    <property type="entry name" value="SAM-dependent_MTases_sf"/>
</dbReference>
<dbReference type="GO" id="GO:0008168">
    <property type="term" value="F:methyltransferase activity"/>
    <property type="evidence" value="ECO:0007669"/>
    <property type="project" value="UniProtKB-KW"/>
</dbReference>
<evidence type="ECO:0000313" key="2">
    <source>
        <dbReference type="EMBL" id="USR91798.1"/>
    </source>
</evidence>
<name>A0ABY5ARF5_9CYAN</name>
<reference evidence="2" key="1">
    <citation type="submission" date="2022-06" db="EMBL/GenBank/DDBJ databases">
        <title>Genome sequence of Phormidium yuhuli AB48 isolated from an industrial photobioreactor environment.</title>
        <authorList>
            <person name="Qiu Y."/>
            <person name="Noonan A.J.C."/>
            <person name="Dofher K."/>
            <person name="Koch M."/>
            <person name="Kieft B."/>
            <person name="Lin X."/>
            <person name="Ziels R.M."/>
            <person name="Hallam S.J."/>
        </authorList>
    </citation>
    <scope>NUCLEOTIDE SEQUENCE</scope>
    <source>
        <strain evidence="2">AB48</strain>
    </source>
</reference>
<accession>A0ABY5ARF5</accession>
<dbReference type="EMBL" id="CP098611">
    <property type="protein sequence ID" value="USR91798.1"/>
    <property type="molecule type" value="Genomic_DNA"/>
</dbReference>
<keyword evidence="3" id="KW-1185">Reference proteome</keyword>
<organism evidence="2 3">
    <name type="scientific">Phormidium yuhuli AB48</name>
    <dbReference type="NCBI Taxonomy" id="2940671"/>
    <lineage>
        <taxon>Bacteria</taxon>
        <taxon>Bacillati</taxon>
        <taxon>Cyanobacteriota</taxon>
        <taxon>Cyanophyceae</taxon>
        <taxon>Oscillatoriophycideae</taxon>
        <taxon>Oscillatoriales</taxon>
        <taxon>Oscillatoriaceae</taxon>
        <taxon>Phormidium</taxon>
        <taxon>Phormidium yuhuli</taxon>
    </lineage>
</organism>
<evidence type="ECO:0000259" key="1">
    <source>
        <dbReference type="Pfam" id="PF13649"/>
    </source>
</evidence>
<dbReference type="Proteomes" id="UP001056708">
    <property type="component" value="Chromosome"/>
</dbReference>
<evidence type="ECO:0000313" key="3">
    <source>
        <dbReference type="Proteomes" id="UP001056708"/>
    </source>
</evidence>
<dbReference type="GO" id="GO:0032259">
    <property type="term" value="P:methylation"/>
    <property type="evidence" value="ECO:0007669"/>
    <property type="project" value="UniProtKB-KW"/>
</dbReference>
<proteinExistence type="predicted"/>
<dbReference type="InterPro" id="IPR041698">
    <property type="entry name" value="Methyltransf_25"/>
</dbReference>
<sequence length="207" mass="23353">MATFLRELSYRHQWLYDSISRTAALSVGGEDRFRTLAFKDLEIHVDTAILDLCCGSGQTTEYLVRASDAVIGLDASPRSIERAQANVPQAQYVQAFAQDLPFEDNHFDLVHTSAALHEMTPDTLNRIIWEVFRVLKPGGIFALADFHKPTNLAFWLGLAPFFWLFETETAWQFVEIDLLGLLSAVGFQRCDRQLHAGGSLQIIRGHK</sequence>
<keyword evidence="2" id="KW-0808">Transferase</keyword>
<dbReference type="PANTHER" id="PTHR42912">
    <property type="entry name" value="METHYLTRANSFERASE"/>
    <property type="match status" value="1"/>
</dbReference>
<protein>
    <submittedName>
        <fullName evidence="2">Class I SAM-dependent methyltransferase</fullName>
    </submittedName>
</protein>
<dbReference type="RefSeq" id="WP_252663827.1">
    <property type="nucleotide sequence ID" value="NZ_CP098611.1"/>
</dbReference>